<dbReference type="SUPFAM" id="SSF53300">
    <property type="entry name" value="vWA-like"/>
    <property type="match status" value="1"/>
</dbReference>
<accession>W9GUX9</accession>
<evidence type="ECO:0008006" key="3">
    <source>
        <dbReference type="Google" id="ProtNLM"/>
    </source>
</evidence>
<keyword evidence="2" id="KW-1185">Reference proteome</keyword>
<dbReference type="Gene3D" id="3.40.50.410">
    <property type="entry name" value="von Willebrand factor, type A domain"/>
    <property type="match status" value="1"/>
</dbReference>
<evidence type="ECO:0000313" key="1">
    <source>
        <dbReference type="EMBL" id="EWY36471.1"/>
    </source>
</evidence>
<dbReference type="STRING" id="1385369.N825_26925"/>
<comment type="caution">
    <text evidence="1">The sequence shown here is derived from an EMBL/GenBank/DDBJ whole genome shotgun (WGS) entry which is preliminary data.</text>
</comment>
<dbReference type="InterPro" id="IPR010607">
    <property type="entry name" value="DUF1194"/>
</dbReference>
<dbReference type="Proteomes" id="UP000019486">
    <property type="component" value="Unassembled WGS sequence"/>
</dbReference>
<dbReference type="EMBL" id="AVFL01000043">
    <property type="protein sequence ID" value="EWY36471.1"/>
    <property type="molecule type" value="Genomic_DNA"/>
</dbReference>
<evidence type="ECO:0000313" key="2">
    <source>
        <dbReference type="Proteomes" id="UP000019486"/>
    </source>
</evidence>
<dbReference type="AlphaFoldDB" id="W9GUX9"/>
<dbReference type="Pfam" id="PF06707">
    <property type="entry name" value="DUF1194"/>
    <property type="match status" value="1"/>
</dbReference>
<dbReference type="InterPro" id="IPR036465">
    <property type="entry name" value="vWFA_dom_sf"/>
</dbReference>
<reference evidence="1 2" key="1">
    <citation type="submission" date="2013-08" db="EMBL/GenBank/DDBJ databases">
        <title>The genome sequence of Skermanella stibiiresistens.</title>
        <authorList>
            <person name="Zhu W."/>
            <person name="Wang G."/>
        </authorList>
    </citation>
    <scope>NUCLEOTIDE SEQUENCE [LARGE SCALE GENOMIC DNA]</scope>
    <source>
        <strain evidence="1 2">SB22</strain>
    </source>
</reference>
<protein>
    <recommendedName>
        <fullName evidence="3">VWFA domain-containing protein</fullName>
    </recommendedName>
</protein>
<sequence length="255" mass="27025">MIRSLSTKGVPMRVRPIPTVGLLALASLLAILPPDTARAQRPVDLELVLAIDVSGSVDEEEASLQREGYASALNDERVIAAMGGGPFGAVAVTYVEWAGDDYQRTVVPWTVIANQDDARRFSDEITAAPFMSARWTSLSGAIDYCATLFAGNGLEGVRQVIDISGDGVNNRGRPPAVARDEAVAAGITINGLPILNERPNPWGGAAPIDLDRYYEENVIGGPGAFYIAARDFDDFAAAILSKLIREIAANPSDAG</sequence>
<name>W9GUX9_9PROT</name>
<proteinExistence type="predicted"/>
<organism evidence="1 2">
    <name type="scientific">Skermanella stibiiresistens SB22</name>
    <dbReference type="NCBI Taxonomy" id="1385369"/>
    <lineage>
        <taxon>Bacteria</taxon>
        <taxon>Pseudomonadati</taxon>
        <taxon>Pseudomonadota</taxon>
        <taxon>Alphaproteobacteria</taxon>
        <taxon>Rhodospirillales</taxon>
        <taxon>Azospirillaceae</taxon>
        <taxon>Skermanella</taxon>
    </lineage>
</organism>
<gene>
    <name evidence="1" type="ORF">N825_26925</name>
</gene>